<dbReference type="InterPro" id="IPR029071">
    <property type="entry name" value="Ubiquitin-like_domsf"/>
</dbReference>
<dbReference type="eggNOG" id="ENOG502RYPZ">
    <property type="taxonomic scope" value="Eukaryota"/>
</dbReference>
<dbReference type="CDD" id="cd01763">
    <property type="entry name" value="Ubl_SUMO_like"/>
    <property type="match status" value="2"/>
</dbReference>
<gene>
    <name evidence="3" type="ORF">TRIUR3_27211</name>
</gene>
<evidence type="ECO:0000256" key="1">
    <source>
        <dbReference type="SAM" id="MobiDB-lite"/>
    </source>
</evidence>
<proteinExistence type="predicted"/>
<dbReference type="EMBL" id="KD034503">
    <property type="protein sequence ID" value="EMS66183.1"/>
    <property type="molecule type" value="Genomic_DNA"/>
</dbReference>
<dbReference type="PANTHER" id="PTHR47813:SF2">
    <property type="entry name" value="UBIQUITIN-LIKE SUPERFAMILY PROTEIN"/>
    <property type="match status" value="1"/>
</dbReference>
<sequence>MECTRDDRISDPTVKKAYDAHEEEVPAAGADREELEPLFDYSRVQPTIDFCFDDSDLEKSDIFVHCNKRPKVPAAAADDANAVEGGKANEKGDAGIKKATVVNLDDEDWLAPPPLKPVLSTEVCKDKTMHELRLAVFDHDDELMTDTNDTIMCQAISGTQILTAWLIAAGICQVRSVGVVVIMTNQEQNWLISETLVNIVKFESCHWTSKMKVDIFIYPRDHICRKVPQKTLNSNLPFKRRQMGYDLLRCYMVRYIEKISRLKKQEVEKLSDDAFEKVVETVKKDMAAKKPPEPIVLDDPTESETKKSKEKICIMVQEKDGRQQFRVCKDEKFDKLFKAYAKKVQVSPSDLTFVFDGDKINPASTPQDLDLEDEDMIEVHHKPTLGKPAEAYVKKSREKILIMIQDKDVKLQFRVYKDEKFDKLFKVYAKKVQLKPSDLIFIFDGDKINSASTPQDLDLENDDMIEVRHKSH</sequence>
<dbReference type="AlphaFoldDB" id="M7ZSK1"/>
<accession>M7ZSK1</accession>
<feature type="domain" description="Rad60/SUMO-like" evidence="2">
    <location>
        <begin position="400"/>
        <end position="468"/>
    </location>
</feature>
<name>M7ZSK1_TRIUA</name>
<dbReference type="STRING" id="4572.M7ZSK1"/>
<protein>
    <recommendedName>
        <fullName evidence="2">Rad60/SUMO-like domain-containing protein</fullName>
    </recommendedName>
</protein>
<evidence type="ECO:0000313" key="3">
    <source>
        <dbReference type="EMBL" id="EMS66183.1"/>
    </source>
</evidence>
<evidence type="ECO:0000259" key="2">
    <source>
        <dbReference type="Pfam" id="PF11976"/>
    </source>
</evidence>
<dbReference type="Pfam" id="PF11976">
    <property type="entry name" value="Rad60-SLD"/>
    <property type="match status" value="2"/>
</dbReference>
<dbReference type="InterPro" id="IPR022617">
    <property type="entry name" value="Rad60/SUMO-like_dom"/>
</dbReference>
<feature type="region of interest" description="Disordered" evidence="1">
    <location>
        <begin position="1"/>
        <end position="33"/>
    </location>
</feature>
<organism evidence="3">
    <name type="scientific">Triticum urartu</name>
    <name type="common">Red wild einkorn</name>
    <name type="synonym">Crithodium urartu</name>
    <dbReference type="NCBI Taxonomy" id="4572"/>
    <lineage>
        <taxon>Eukaryota</taxon>
        <taxon>Viridiplantae</taxon>
        <taxon>Streptophyta</taxon>
        <taxon>Embryophyta</taxon>
        <taxon>Tracheophyta</taxon>
        <taxon>Spermatophyta</taxon>
        <taxon>Magnoliopsida</taxon>
        <taxon>Liliopsida</taxon>
        <taxon>Poales</taxon>
        <taxon>Poaceae</taxon>
        <taxon>BOP clade</taxon>
        <taxon>Pooideae</taxon>
        <taxon>Triticodae</taxon>
        <taxon>Triticeae</taxon>
        <taxon>Triticinae</taxon>
        <taxon>Triticum</taxon>
    </lineage>
</organism>
<dbReference type="OMA" id="MECTRDD"/>
<reference evidence="3" key="1">
    <citation type="journal article" date="2013" name="Nature">
        <title>Draft genome of the wheat A-genome progenitor Triticum urartu.</title>
        <authorList>
            <person name="Ling H.Q."/>
            <person name="Zhao S."/>
            <person name="Liu D."/>
            <person name="Wang J."/>
            <person name="Sun H."/>
            <person name="Zhang C."/>
            <person name="Fan H."/>
            <person name="Li D."/>
            <person name="Dong L."/>
            <person name="Tao Y."/>
            <person name="Gao C."/>
            <person name="Wu H."/>
            <person name="Li Y."/>
            <person name="Cui Y."/>
            <person name="Guo X."/>
            <person name="Zheng S."/>
            <person name="Wang B."/>
            <person name="Yu K."/>
            <person name="Liang Q."/>
            <person name="Yang W."/>
            <person name="Lou X."/>
            <person name="Chen J."/>
            <person name="Feng M."/>
            <person name="Jian J."/>
            <person name="Zhang X."/>
            <person name="Luo G."/>
            <person name="Jiang Y."/>
            <person name="Liu J."/>
            <person name="Wang Z."/>
            <person name="Sha Y."/>
            <person name="Zhang B."/>
            <person name="Wu H."/>
            <person name="Tang D."/>
            <person name="Shen Q."/>
            <person name="Xue P."/>
            <person name="Zou S."/>
            <person name="Wang X."/>
            <person name="Liu X."/>
            <person name="Wang F."/>
            <person name="Yang Y."/>
            <person name="An X."/>
            <person name="Dong Z."/>
            <person name="Zhang K."/>
            <person name="Zhang X."/>
            <person name="Luo M.C."/>
            <person name="Dvorak J."/>
            <person name="Tong Y."/>
            <person name="Wang J."/>
            <person name="Yang H."/>
            <person name="Li Z."/>
            <person name="Wang D."/>
            <person name="Zhang A."/>
            <person name="Wang J."/>
        </authorList>
    </citation>
    <scope>NUCLEOTIDE SEQUENCE</scope>
</reference>
<dbReference type="PANTHER" id="PTHR47813">
    <property type="entry name" value="UBIQUITIN-LIKE SUPERFAMILY PROTEIN"/>
    <property type="match status" value="1"/>
</dbReference>
<feature type="domain" description="Rad60/SUMO-like" evidence="2">
    <location>
        <begin position="315"/>
        <end position="379"/>
    </location>
</feature>
<dbReference type="Gene3D" id="3.10.20.90">
    <property type="entry name" value="Phosphatidylinositol 3-kinase Catalytic Subunit, Chain A, domain 1"/>
    <property type="match status" value="2"/>
</dbReference>
<feature type="compositionally biased region" description="Basic and acidic residues" evidence="1">
    <location>
        <begin position="1"/>
        <end position="24"/>
    </location>
</feature>
<dbReference type="SUPFAM" id="SSF54236">
    <property type="entry name" value="Ubiquitin-like"/>
    <property type="match status" value="2"/>
</dbReference>